<dbReference type="PROSITE" id="PS50090">
    <property type="entry name" value="MYB_LIKE"/>
    <property type="match status" value="1"/>
</dbReference>
<evidence type="ECO:0000313" key="11">
    <source>
        <dbReference type="Proteomes" id="UP000316726"/>
    </source>
</evidence>
<feature type="domain" description="HTH myb-type" evidence="9">
    <location>
        <begin position="42"/>
        <end position="96"/>
    </location>
</feature>
<feature type="compositionally biased region" description="Low complexity" evidence="6">
    <location>
        <begin position="136"/>
        <end position="162"/>
    </location>
</feature>
<feature type="region of interest" description="Disordered" evidence="6">
    <location>
        <begin position="374"/>
        <end position="404"/>
    </location>
</feature>
<feature type="region of interest" description="Disordered" evidence="6">
    <location>
        <begin position="315"/>
        <end position="346"/>
    </location>
</feature>
<dbReference type="InterPro" id="IPR017930">
    <property type="entry name" value="Myb_dom"/>
</dbReference>
<evidence type="ECO:0000259" key="9">
    <source>
        <dbReference type="PROSITE" id="PS51294"/>
    </source>
</evidence>
<feature type="compositionally biased region" description="Polar residues" evidence="6">
    <location>
        <begin position="393"/>
        <end position="404"/>
    </location>
</feature>
<sequence length="404" mass="43331">MLNGAQEGSAPQGDGKQEQARPAQASQPQAGTTKKKVRKPYTITKQRESWTMQEHEKFVEALKLFERDWKRIEKHIGTKTVIQIRSHAQKYFLKVQKSGNGEHVPPPRPKKKSKVPYPHKEVTSGGGRSGSGAGGAQRQRGAKGAAAGAASHPAQGQGAASKGKGRSNRGAKSGGKGGKVGAGKDKVAGKRETGDFPKLYRFLSKLFDPRRDGSDKPGSGKGSGGDGSNTDAKASGKKSATKSDRVLDQLVKEVEAFPRVDKEVCMLLMYNLSGNLQSREMWAQQQNLMNWGLPNIMNNTGRNVYSSQLQLDSQSMGQVQTSRSVNVPSLQHQPGEAMGQVGTSPSPVNLQADALNMSATMSKPQLKLDVDSLVKDSKDSSNNNNNNSSSSKMNQDGNAMTDSS</sequence>
<protein>
    <submittedName>
        <fullName evidence="10">Uncharacterized protein</fullName>
    </submittedName>
</protein>
<keyword evidence="2" id="KW-0805">Transcription regulation</keyword>
<dbReference type="GO" id="GO:0010468">
    <property type="term" value="P:regulation of gene expression"/>
    <property type="evidence" value="ECO:0007669"/>
    <property type="project" value="UniProtKB-ARBA"/>
</dbReference>
<proteinExistence type="predicted"/>
<evidence type="ECO:0000256" key="6">
    <source>
        <dbReference type="SAM" id="MobiDB-lite"/>
    </source>
</evidence>
<dbReference type="SUPFAM" id="SSF46689">
    <property type="entry name" value="Homeodomain-like"/>
    <property type="match status" value="1"/>
</dbReference>
<feature type="compositionally biased region" description="Polar residues" evidence="6">
    <location>
        <begin position="315"/>
        <end position="332"/>
    </location>
</feature>
<keyword evidence="11" id="KW-1185">Reference proteome</keyword>
<dbReference type="InterPro" id="IPR001005">
    <property type="entry name" value="SANT/Myb"/>
</dbReference>
<evidence type="ECO:0000259" key="8">
    <source>
        <dbReference type="PROSITE" id="PS51293"/>
    </source>
</evidence>
<feature type="compositionally biased region" description="Gly residues" evidence="6">
    <location>
        <begin position="172"/>
        <end position="181"/>
    </location>
</feature>
<dbReference type="STRING" id="1764295.A0A5B8N083"/>
<evidence type="ECO:0000256" key="3">
    <source>
        <dbReference type="ARBA" id="ARBA00023125"/>
    </source>
</evidence>
<dbReference type="PROSITE" id="PS51294">
    <property type="entry name" value="HTH_MYB"/>
    <property type="match status" value="1"/>
</dbReference>
<reference evidence="10 11" key="1">
    <citation type="submission" date="2018-07" db="EMBL/GenBank/DDBJ databases">
        <title>The complete nuclear genome of the prasinophyte Chloropicon primus (CCMP1205).</title>
        <authorList>
            <person name="Pombert J.-F."/>
            <person name="Otis C."/>
            <person name="Turmel M."/>
            <person name="Lemieux C."/>
        </authorList>
    </citation>
    <scope>NUCLEOTIDE SEQUENCE [LARGE SCALE GENOMIC DNA]</scope>
    <source>
        <strain evidence="10 11">CCMP1205</strain>
    </source>
</reference>
<evidence type="ECO:0000256" key="5">
    <source>
        <dbReference type="ARBA" id="ARBA00023242"/>
    </source>
</evidence>
<dbReference type="AlphaFoldDB" id="A0A5B8N083"/>
<evidence type="ECO:0000313" key="10">
    <source>
        <dbReference type="EMBL" id="QDZ25305.1"/>
    </source>
</evidence>
<evidence type="ECO:0000259" key="7">
    <source>
        <dbReference type="PROSITE" id="PS50090"/>
    </source>
</evidence>
<feature type="compositionally biased region" description="Basic and acidic residues" evidence="6">
    <location>
        <begin position="182"/>
        <end position="192"/>
    </location>
</feature>
<evidence type="ECO:0000256" key="2">
    <source>
        <dbReference type="ARBA" id="ARBA00023015"/>
    </source>
</evidence>
<dbReference type="FunFam" id="1.10.10.60:FF:000023">
    <property type="entry name" value="protein REVEILLE 6 isoform X1"/>
    <property type="match status" value="1"/>
</dbReference>
<dbReference type="PROSITE" id="PS51293">
    <property type="entry name" value="SANT"/>
    <property type="match status" value="1"/>
</dbReference>
<dbReference type="InterPro" id="IPR006447">
    <property type="entry name" value="Myb_dom_plants"/>
</dbReference>
<gene>
    <name evidence="10" type="ORF">A3770_16p78230</name>
</gene>
<dbReference type="Proteomes" id="UP000316726">
    <property type="component" value="Chromosome 16"/>
</dbReference>
<dbReference type="PANTHER" id="PTHR12802:SF155">
    <property type="entry name" value="DEUBIQUITINASE MYSM1"/>
    <property type="match status" value="1"/>
</dbReference>
<feature type="compositionally biased region" description="Gly residues" evidence="6">
    <location>
        <begin position="124"/>
        <end position="135"/>
    </location>
</feature>
<feature type="domain" description="SANT" evidence="8">
    <location>
        <begin position="45"/>
        <end position="100"/>
    </location>
</feature>
<feature type="compositionally biased region" description="Low complexity" evidence="6">
    <location>
        <begin position="20"/>
        <end position="30"/>
    </location>
</feature>
<feature type="region of interest" description="Disordered" evidence="6">
    <location>
        <begin position="1"/>
        <end position="48"/>
    </location>
</feature>
<dbReference type="NCBIfam" id="TIGR01557">
    <property type="entry name" value="myb_SHAQKYF"/>
    <property type="match status" value="1"/>
</dbReference>
<name>A0A5B8N083_9CHLO</name>
<feature type="region of interest" description="Disordered" evidence="6">
    <location>
        <begin position="207"/>
        <end position="243"/>
    </location>
</feature>
<accession>A0A5B8N083</accession>
<keyword evidence="5" id="KW-0539">Nucleus</keyword>
<dbReference type="GO" id="GO:0003677">
    <property type="term" value="F:DNA binding"/>
    <property type="evidence" value="ECO:0007669"/>
    <property type="project" value="UniProtKB-KW"/>
</dbReference>
<dbReference type="GO" id="GO:0005634">
    <property type="term" value="C:nucleus"/>
    <property type="evidence" value="ECO:0007669"/>
    <property type="project" value="UniProtKB-SubCell"/>
</dbReference>
<keyword evidence="3" id="KW-0238">DNA-binding</keyword>
<dbReference type="SMART" id="SM00717">
    <property type="entry name" value="SANT"/>
    <property type="match status" value="1"/>
</dbReference>
<feature type="domain" description="Myb-like" evidence="7">
    <location>
        <begin position="42"/>
        <end position="92"/>
    </location>
</feature>
<dbReference type="InterPro" id="IPR017884">
    <property type="entry name" value="SANT_dom"/>
</dbReference>
<organism evidence="10 11">
    <name type="scientific">Chloropicon primus</name>
    <dbReference type="NCBI Taxonomy" id="1764295"/>
    <lineage>
        <taxon>Eukaryota</taxon>
        <taxon>Viridiplantae</taxon>
        <taxon>Chlorophyta</taxon>
        <taxon>Chloropicophyceae</taxon>
        <taxon>Chloropicales</taxon>
        <taxon>Chloropicaceae</taxon>
        <taxon>Chloropicon</taxon>
    </lineage>
</organism>
<evidence type="ECO:0000256" key="4">
    <source>
        <dbReference type="ARBA" id="ARBA00023163"/>
    </source>
</evidence>
<dbReference type="PANTHER" id="PTHR12802">
    <property type="entry name" value="SWI/SNF COMPLEX-RELATED"/>
    <property type="match status" value="1"/>
</dbReference>
<dbReference type="OrthoDB" id="568284at2759"/>
<feature type="region of interest" description="Disordered" evidence="6">
    <location>
        <begin position="93"/>
        <end position="192"/>
    </location>
</feature>
<dbReference type="CDD" id="cd00167">
    <property type="entry name" value="SANT"/>
    <property type="match status" value="1"/>
</dbReference>
<feature type="compositionally biased region" description="Low complexity" evidence="6">
    <location>
        <begin position="380"/>
        <end position="392"/>
    </location>
</feature>
<dbReference type="Pfam" id="PF00249">
    <property type="entry name" value="Myb_DNA-binding"/>
    <property type="match status" value="1"/>
</dbReference>
<dbReference type="EMBL" id="CP031049">
    <property type="protein sequence ID" value="QDZ25305.1"/>
    <property type="molecule type" value="Genomic_DNA"/>
</dbReference>
<dbReference type="Gene3D" id="1.10.10.60">
    <property type="entry name" value="Homeodomain-like"/>
    <property type="match status" value="1"/>
</dbReference>
<keyword evidence="4" id="KW-0804">Transcription</keyword>
<evidence type="ECO:0000256" key="1">
    <source>
        <dbReference type="ARBA" id="ARBA00004123"/>
    </source>
</evidence>
<comment type="subcellular location">
    <subcellularLocation>
        <location evidence="1">Nucleus</location>
    </subcellularLocation>
</comment>
<dbReference type="InterPro" id="IPR009057">
    <property type="entry name" value="Homeodomain-like_sf"/>
</dbReference>